<dbReference type="GO" id="GO:0016787">
    <property type="term" value="F:hydrolase activity"/>
    <property type="evidence" value="ECO:0007669"/>
    <property type="project" value="UniProtKB-KW"/>
</dbReference>
<dbReference type="InterPro" id="IPR011324">
    <property type="entry name" value="Cytotoxic_necrot_fac-like_cat"/>
</dbReference>
<evidence type="ECO:0000256" key="4">
    <source>
        <dbReference type="ARBA" id="ARBA00022723"/>
    </source>
</evidence>
<evidence type="ECO:0000256" key="2">
    <source>
        <dbReference type="ARBA" id="ARBA00007353"/>
    </source>
</evidence>
<sequence length="266" mass="29769">MTDKNYMIRVHDGLIRFSLTRFPLRHGFFARTGGRSAAPYASLNTAYATKDPDAPGNRELLFQAFGIDNQSVHILNPCHGDQIVFTDETRRQTNFRNVLIKTDAAFTRTPGTYFLVSTADCIPALFTDVSLSFAGVLHLGWRNLVADFTGKVITALQDHYDVRPDSLRVGIGPLIYPCCYVFKNPMQKEEPFWQPFLCYQGDGNYAIDLASAFKAQLMGRGILAENISETRLCTGCQNNVFFSCYKEGYVSGRFPTVVGLQPADYP</sequence>
<organism evidence="10 11">
    <name type="scientific">Desulfonema magnum</name>
    <dbReference type="NCBI Taxonomy" id="45655"/>
    <lineage>
        <taxon>Bacteria</taxon>
        <taxon>Pseudomonadati</taxon>
        <taxon>Thermodesulfobacteriota</taxon>
        <taxon>Desulfobacteria</taxon>
        <taxon>Desulfobacterales</taxon>
        <taxon>Desulfococcaceae</taxon>
        <taxon>Desulfonema</taxon>
    </lineage>
</organism>
<evidence type="ECO:0000256" key="1">
    <source>
        <dbReference type="ARBA" id="ARBA00000553"/>
    </source>
</evidence>
<comment type="catalytic activity">
    <reaction evidence="9">
        <text>S-methyl-5'-thioadenosine + phosphate = 5-(methylsulfanyl)-alpha-D-ribose 1-phosphate + adenine</text>
        <dbReference type="Rhea" id="RHEA:11852"/>
        <dbReference type="ChEBI" id="CHEBI:16708"/>
        <dbReference type="ChEBI" id="CHEBI:17509"/>
        <dbReference type="ChEBI" id="CHEBI:43474"/>
        <dbReference type="ChEBI" id="CHEBI:58533"/>
        <dbReference type="EC" id="2.4.2.28"/>
    </reaction>
    <physiologicalReaction direction="left-to-right" evidence="9">
        <dbReference type="Rhea" id="RHEA:11853"/>
    </physiologicalReaction>
</comment>
<keyword evidence="3" id="KW-0808">Transferase</keyword>
<dbReference type="InterPro" id="IPR038371">
    <property type="entry name" value="Cu_polyphenol_OxRdtase_sf"/>
</dbReference>
<keyword evidence="4" id="KW-0479">Metal-binding</keyword>
<evidence type="ECO:0000256" key="9">
    <source>
        <dbReference type="ARBA" id="ARBA00049893"/>
    </source>
</evidence>
<comment type="catalytic activity">
    <reaction evidence="1">
        <text>inosine + phosphate = alpha-D-ribose 1-phosphate + hypoxanthine</text>
        <dbReference type="Rhea" id="RHEA:27646"/>
        <dbReference type="ChEBI" id="CHEBI:17368"/>
        <dbReference type="ChEBI" id="CHEBI:17596"/>
        <dbReference type="ChEBI" id="CHEBI:43474"/>
        <dbReference type="ChEBI" id="CHEBI:57720"/>
        <dbReference type="EC" id="2.4.2.1"/>
    </reaction>
    <physiologicalReaction direction="left-to-right" evidence="1">
        <dbReference type="Rhea" id="RHEA:27647"/>
    </physiologicalReaction>
</comment>
<accession>A0A975GQ95</accession>
<keyword evidence="6" id="KW-0862">Zinc</keyword>
<evidence type="ECO:0000256" key="7">
    <source>
        <dbReference type="ARBA" id="ARBA00047989"/>
    </source>
</evidence>
<dbReference type="RefSeq" id="WP_207678281.1">
    <property type="nucleotide sequence ID" value="NZ_CP061800.1"/>
</dbReference>
<dbReference type="EMBL" id="CP061800">
    <property type="protein sequence ID" value="QTA89816.1"/>
    <property type="molecule type" value="Genomic_DNA"/>
</dbReference>
<name>A0A975GQ95_9BACT</name>
<dbReference type="KEGG" id="dmm:dnm_058730"/>
<evidence type="ECO:0000256" key="6">
    <source>
        <dbReference type="ARBA" id="ARBA00022833"/>
    </source>
</evidence>
<dbReference type="Proteomes" id="UP000663722">
    <property type="component" value="Chromosome"/>
</dbReference>
<dbReference type="Pfam" id="PF02578">
    <property type="entry name" value="Cu-oxidase_4"/>
    <property type="match status" value="1"/>
</dbReference>
<proteinExistence type="inferred from homology"/>
<comment type="catalytic activity">
    <reaction evidence="7">
        <text>adenosine + H2O + H(+) = inosine + NH4(+)</text>
        <dbReference type="Rhea" id="RHEA:24408"/>
        <dbReference type="ChEBI" id="CHEBI:15377"/>
        <dbReference type="ChEBI" id="CHEBI:15378"/>
        <dbReference type="ChEBI" id="CHEBI:16335"/>
        <dbReference type="ChEBI" id="CHEBI:17596"/>
        <dbReference type="ChEBI" id="CHEBI:28938"/>
        <dbReference type="EC" id="3.5.4.4"/>
    </reaction>
    <physiologicalReaction direction="left-to-right" evidence="7">
        <dbReference type="Rhea" id="RHEA:24409"/>
    </physiologicalReaction>
</comment>
<keyword evidence="11" id="KW-1185">Reference proteome</keyword>
<dbReference type="GO" id="GO:0017061">
    <property type="term" value="F:S-methyl-5-thioadenosine phosphorylase activity"/>
    <property type="evidence" value="ECO:0007669"/>
    <property type="project" value="UniProtKB-EC"/>
</dbReference>
<dbReference type="AlphaFoldDB" id="A0A975GQ95"/>
<evidence type="ECO:0000313" key="10">
    <source>
        <dbReference type="EMBL" id="QTA89816.1"/>
    </source>
</evidence>
<reference evidence="10" key="1">
    <citation type="journal article" date="2021" name="Microb. Physiol.">
        <title>Proteogenomic Insights into the Physiology of Marine, Sulfate-Reducing, Filamentous Desulfonema limicola and Desulfonema magnum.</title>
        <authorList>
            <person name="Schnaars V."/>
            <person name="Wohlbrand L."/>
            <person name="Scheve S."/>
            <person name="Hinrichs C."/>
            <person name="Reinhardt R."/>
            <person name="Rabus R."/>
        </authorList>
    </citation>
    <scope>NUCLEOTIDE SEQUENCE</scope>
    <source>
        <strain evidence="10">4be13</strain>
    </source>
</reference>
<evidence type="ECO:0000256" key="3">
    <source>
        <dbReference type="ARBA" id="ARBA00022679"/>
    </source>
</evidence>
<gene>
    <name evidence="10" type="ORF">dnm_058730</name>
</gene>
<dbReference type="PANTHER" id="PTHR30616">
    <property type="entry name" value="UNCHARACTERIZED PROTEIN YFIH"/>
    <property type="match status" value="1"/>
</dbReference>
<dbReference type="InterPro" id="IPR003730">
    <property type="entry name" value="Cu_polyphenol_OxRdtase"/>
</dbReference>
<protein>
    <submittedName>
        <fullName evidence="10">Polyphenol oxidoreductase domain-containing protein</fullName>
    </submittedName>
</protein>
<dbReference type="PANTHER" id="PTHR30616:SF2">
    <property type="entry name" value="PURINE NUCLEOSIDE PHOSPHORYLASE LACC1"/>
    <property type="match status" value="1"/>
</dbReference>
<dbReference type="CDD" id="cd16833">
    <property type="entry name" value="YfiH"/>
    <property type="match status" value="1"/>
</dbReference>
<dbReference type="SUPFAM" id="SSF64438">
    <property type="entry name" value="CNF1/YfiH-like putative cysteine hydrolases"/>
    <property type="match status" value="1"/>
</dbReference>
<evidence type="ECO:0000313" key="11">
    <source>
        <dbReference type="Proteomes" id="UP000663722"/>
    </source>
</evidence>
<evidence type="ECO:0000256" key="8">
    <source>
        <dbReference type="ARBA" id="ARBA00048968"/>
    </source>
</evidence>
<dbReference type="Gene3D" id="3.60.140.10">
    <property type="entry name" value="CNF1/YfiH-like putative cysteine hydrolases"/>
    <property type="match status" value="1"/>
</dbReference>
<comment type="catalytic activity">
    <reaction evidence="8">
        <text>adenosine + phosphate = alpha-D-ribose 1-phosphate + adenine</text>
        <dbReference type="Rhea" id="RHEA:27642"/>
        <dbReference type="ChEBI" id="CHEBI:16335"/>
        <dbReference type="ChEBI" id="CHEBI:16708"/>
        <dbReference type="ChEBI" id="CHEBI:43474"/>
        <dbReference type="ChEBI" id="CHEBI:57720"/>
        <dbReference type="EC" id="2.4.2.1"/>
    </reaction>
    <physiologicalReaction direction="left-to-right" evidence="8">
        <dbReference type="Rhea" id="RHEA:27643"/>
    </physiologicalReaction>
</comment>
<evidence type="ECO:0000256" key="5">
    <source>
        <dbReference type="ARBA" id="ARBA00022801"/>
    </source>
</evidence>
<dbReference type="GO" id="GO:0005507">
    <property type="term" value="F:copper ion binding"/>
    <property type="evidence" value="ECO:0007669"/>
    <property type="project" value="TreeGrafter"/>
</dbReference>
<keyword evidence="5" id="KW-0378">Hydrolase</keyword>
<comment type="similarity">
    <text evidence="2">Belongs to the purine nucleoside phosphorylase YfiH/LACC1 family.</text>
</comment>